<dbReference type="EMBL" id="BQNB010008982">
    <property type="protein sequence ID" value="GJS57089.1"/>
    <property type="molecule type" value="Genomic_DNA"/>
</dbReference>
<feature type="region of interest" description="Disordered" evidence="1">
    <location>
        <begin position="68"/>
        <end position="99"/>
    </location>
</feature>
<proteinExistence type="predicted"/>
<evidence type="ECO:0000313" key="3">
    <source>
        <dbReference type="Proteomes" id="UP001151760"/>
    </source>
</evidence>
<dbReference type="Proteomes" id="UP001151760">
    <property type="component" value="Unassembled WGS sequence"/>
</dbReference>
<keyword evidence="3" id="KW-1185">Reference proteome</keyword>
<gene>
    <name evidence="2" type="ORF">Tco_0651873</name>
</gene>
<reference evidence="2" key="1">
    <citation type="journal article" date="2022" name="Int. J. Mol. Sci.">
        <title>Draft Genome of Tanacetum Coccineum: Genomic Comparison of Closely Related Tanacetum-Family Plants.</title>
        <authorList>
            <person name="Yamashiro T."/>
            <person name="Shiraishi A."/>
            <person name="Nakayama K."/>
            <person name="Satake H."/>
        </authorList>
    </citation>
    <scope>NUCLEOTIDE SEQUENCE</scope>
</reference>
<evidence type="ECO:0000256" key="1">
    <source>
        <dbReference type="SAM" id="MobiDB-lite"/>
    </source>
</evidence>
<sequence length="110" mass="12448">MPYPRFTKVNINHFLSIHTSVPKALSFGLHTIEDDGVLSQMKFVKIGKDVQKYGRAIPDAMLTDDIKQSENIRSVSPKPASDEEYDESDAEPAIKQTGSRIVIKKKMNWQ</sequence>
<evidence type="ECO:0000313" key="2">
    <source>
        <dbReference type="EMBL" id="GJS57089.1"/>
    </source>
</evidence>
<name>A0ABQ4WVZ8_9ASTR</name>
<comment type="caution">
    <text evidence="2">The sequence shown here is derived from an EMBL/GenBank/DDBJ whole genome shotgun (WGS) entry which is preliminary data.</text>
</comment>
<organism evidence="2 3">
    <name type="scientific">Tanacetum coccineum</name>
    <dbReference type="NCBI Taxonomy" id="301880"/>
    <lineage>
        <taxon>Eukaryota</taxon>
        <taxon>Viridiplantae</taxon>
        <taxon>Streptophyta</taxon>
        <taxon>Embryophyta</taxon>
        <taxon>Tracheophyta</taxon>
        <taxon>Spermatophyta</taxon>
        <taxon>Magnoliopsida</taxon>
        <taxon>eudicotyledons</taxon>
        <taxon>Gunneridae</taxon>
        <taxon>Pentapetalae</taxon>
        <taxon>asterids</taxon>
        <taxon>campanulids</taxon>
        <taxon>Asterales</taxon>
        <taxon>Asteraceae</taxon>
        <taxon>Asteroideae</taxon>
        <taxon>Anthemideae</taxon>
        <taxon>Anthemidinae</taxon>
        <taxon>Tanacetum</taxon>
    </lineage>
</organism>
<protein>
    <submittedName>
        <fullName evidence="2">Uncharacterized protein</fullName>
    </submittedName>
</protein>
<reference evidence="2" key="2">
    <citation type="submission" date="2022-01" db="EMBL/GenBank/DDBJ databases">
        <authorList>
            <person name="Yamashiro T."/>
            <person name="Shiraishi A."/>
            <person name="Satake H."/>
            <person name="Nakayama K."/>
        </authorList>
    </citation>
    <scope>NUCLEOTIDE SEQUENCE</scope>
</reference>
<accession>A0ABQ4WVZ8</accession>